<evidence type="ECO:0000259" key="1">
    <source>
        <dbReference type="Pfam" id="PF11738"/>
    </source>
</evidence>
<accession>A0A084IKT2</accession>
<organism evidence="3 4">
    <name type="scientific">Salinisphaera hydrothermalis (strain C41B8)</name>
    <dbReference type="NCBI Taxonomy" id="1304275"/>
    <lineage>
        <taxon>Bacteria</taxon>
        <taxon>Pseudomonadati</taxon>
        <taxon>Pseudomonadota</taxon>
        <taxon>Gammaproteobacteria</taxon>
        <taxon>Salinisphaerales</taxon>
        <taxon>Salinisphaeraceae</taxon>
        <taxon>Salinisphaera</taxon>
    </lineage>
</organism>
<evidence type="ECO:0000313" key="3">
    <source>
        <dbReference type="EMBL" id="KEZ77316.1"/>
    </source>
</evidence>
<evidence type="ECO:0008006" key="5">
    <source>
        <dbReference type="Google" id="ProtNLM"/>
    </source>
</evidence>
<dbReference type="InterPro" id="IPR021729">
    <property type="entry name" value="DUF3298"/>
</dbReference>
<proteinExistence type="predicted"/>
<sequence>MSNRRLWLRILVAVIAAALVAGWWFVHGDPGAGPRTPSTAASAGGHSPLGEETVMQRFSPKGCKDQCPTVKVSTLRFDNAPKLTATLRRQLLGMAQLGGDKPHKTPSDFKAYAAQLFADSEAMRRQNPEIAPYSADFKARVVARRDGVLVVRLDTYTFLGGAHGMPVTYYRVIDEGQQRILSLGDMLEPGQHKAFEAKLRAAHTRWAKQQPLDMSNWPFTPSDNAAPVADGMAVTYQAYDIGPYAMGQPTLTIPYDQLHGILKPRFIPGSNAD</sequence>
<name>A0A084IKT2_SALHC</name>
<feature type="domain" description="Deacetylase PdaC" evidence="2">
    <location>
        <begin position="64"/>
        <end position="165"/>
    </location>
</feature>
<dbReference type="OrthoDB" id="8610451at2"/>
<dbReference type="STRING" id="1304275.C41B8_10660"/>
<keyword evidence="4" id="KW-1185">Reference proteome</keyword>
<protein>
    <recommendedName>
        <fullName evidence="5">DUF3298 domain-containing protein</fullName>
    </recommendedName>
</protein>
<reference evidence="3 4" key="1">
    <citation type="submission" date="2013-03" db="EMBL/GenBank/DDBJ databases">
        <title>Salinisphaera hydrothermalis C41B8 Genome Sequencing.</title>
        <authorList>
            <person name="Li C."/>
            <person name="Lai Q."/>
            <person name="Shao Z."/>
        </authorList>
    </citation>
    <scope>NUCLEOTIDE SEQUENCE [LARGE SCALE GENOMIC DNA]</scope>
    <source>
        <strain evidence="3 4">C41B8</strain>
    </source>
</reference>
<evidence type="ECO:0000313" key="4">
    <source>
        <dbReference type="Proteomes" id="UP000028302"/>
    </source>
</evidence>
<dbReference type="InterPro" id="IPR037126">
    <property type="entry name" value="PdaC/RsiV-like_sf"/>
</dbReference>
<dbReference type="Pfam" id="PF11738">
    <property type="entry name" value="DUF3298"/>
    <property type="match status" value="1"/>
</dbReference>
<dbReference type="Gene3D" id="3.90.640.20">
    <property type="entry name" value="Heat-shock cognate protein, ATPase"/>
    <property type="match status" value="1"/>
</dbReference>
<dbReference type="Gene3D" id="3.30.565.40">
    <property type="entry name" value="Fervidobacterium nodosum Rt17-B1 like"/>
    <property type="match status" value="1"/>
</dbReference>
<feature type="domain" description="DUF3298" evidence="1">
    <location>
        <begin position="185"/>
        <end position="256"/>
    </location>
</feature>
<dbReference type="RefSeq" id="WP_051883390.1">
    <property type="nucleotide sequence ID" value="NZ_APNK01000014.1"/>
</dbReference>
<gene>
    <name evidence="3" type="ORF">C41B8_10660</name>
</gene>
<evidence type="ECO:0000259" key="2">
    <source>
        <dbReference type="Pfam" id="PF13739"/>
    </source>
</evidence>
<dbReference type="InterPro" id="IPR025303">
    <property type="entry name" value="PdaC"/>
</dbReference>
<dbReference type="AlphaFoldDB" id="A0A084IKT2"/>
<dbReference type="Proteomes" id="UP000028302">
    <property type="component" value="Unassembled WGS sequence"/>
</dbReference>
<comment type="caution">
    <text evidence="3">The sequence shown here is derived from an EMBL/GenBank/DDBJ whole genome shotgun (WGS) entry which is preliminary data.</text>
</comment>
<dbReference type="Pfam" id="PF13739">
    <property type="entry name" value="PdaC"/>
    <property type="match status" value="1"/>
</dbReference>
<dbReference type="eggNOG" id="ENOG5032SQ9">
    <property type="taxonomic scope" value="Bacteria"/>
</dbReference>
<dbReference type="EMBL" id="APNK01000014">
    <property type="protein sequence ID" value="KEZ77316.1"/>
    <property type="molecule type" value="Genomic_DNA"/>
</dbReference>